<keyword evidence="3 6" id="KW-1133">Transmembrane helix</keyword>
<dbReference type="PANTHER" id="PTHR12308:SF73">
    <property type="entry name" value="ANOCTAMIN"/>
    <property type="match status" value="1"/>
</dbReference>
<dbReference type="GO" id="GO:0005254">
    <property type="term" value="F:chloride channel activity"/>
    <property type="evidence" value="ECO:0007669"/>
    <property type="project" value="TreeGrafter"/>
</dbReference>
<dbReference type="PANTHER" id="PTHR12308">
    <property type="entry name" value="ANOCTAMIN"/>
    <property type="match status" value="1"/>
</dbReference>
<dbReference type="InterPro" id="IPR007632">
    <property type="entry name" value="Anoctamin"/>
</dbReference>
<evidence type="ECO:0000259" key="7">
    <source>
        <dbReference type="Pfam" id="PF04547"/>
    </source>
</evidence>
<evidence type="ECO:0000256" key="3">
    <source>
        <dbReference type="ARBA" id="ARBA00022989"/>
    </source>
</evidence>
<evidence type="ECO:0000256" key="6">
    <source>
        <dbReference type="SAM" id="Phobius"/>
    </source>
</evidence>
<evidence type="ECO:0000256" key="1">
    <source>
        <dbReference type="ARBA" id="ARBA00004141"/>
    </source>
</evidence>
<sequence>MNKTKQKKKKKKVMQSSGAKLSEKIVKIDEVAQTQESDNKKQIEMENESKHDTELSTEEIARLDAECKAADSHELNRRLSVNETMWDDVWTQLLLLDAPAVLDNTAEIVIQYGYIMLFVLVFPLMFAMAVVNNFVEFRLDFYALTQSRRSVPYAASGLGVWKQVLGAFSTVAVFSNLAIITWRTDLAKWHATSSADTNKVIYFFVITFLLLLFQFMVRFFIPDVTIETKDALERQEVCLFFFLIQNLYNNCFSTFE</sequence>
<organism evidence="8 9">
    <name type="scientific">Reticulomyxa filosa</name>
    <dbReference type="NCBI Taxonomy" id="46433"/>
    <lineage>
        <taxon>Eukaryota</taxon>
        <taxon>Sar</taxon>
        <taxon>Rhizaria</taxon>
        <taxon>Retaria</taxon>
        <taxon>Foraminifera</taxon>
        <taxon>Monothalamids</taxon>
        <taxon>Reticulomyxidae</taxon>
        <taxon>Reticulomyxa</taxon>
    </lineage>
</organism>
<feature type="region of interest" description="Disordered" evidence="5">
    <location>
        <begin position="1"/>
        <end position="20"/>
    </location>
</feature>
<feature type="transmembrane region" description="Helical" evidence="6">
    <location>
        <begin position="114"/>
        <end position="135"/>
    </location>
</feature>
<feature type="region of interest" description="Disordered" evidence="5">
    <location>
        <begin position="32"/>
        <end position="56"/>
    </location>
</feature>
<dbReference type="Pfam" id="PF04547">
    <property type="entry name" value="Anoctamin"/>
    <property type="match status" value="1"/>
</dbReference>
<feature type="compositionally biased region" description="Basic and acidic residues" evidence="5">
    <location>
        <begin position="37"/>
        <end position="56"/>
    </location>
</feature>
<keyword evidence="4 6" id="KW-0472">Membrane</keyword>
<dbReference type="GO" id="GO:0016020">
    <property type="term" value="C:membrane"/>
    <property type="evidence" value="ECO:0007669"/>
    <property type="project" value="UniProtKB-SubCell"/>
</dbReference>
<feature type="compositionally biased region" description="Basic residues" evidence="5">
    <location>
        <begin position="1"/>
        <end position="13"/>
    </location>
</feature>
<protein>
    <recommendedName>
        <fullName evidence="7">Anoctamin transmembrane domain-containing protein</fullName>
    </recommendedName>
</protein>
<evidence type="ECO:0000256" key="4">
    <source>
        <dbReference type="ARBA" id="ARBA00023136"/>
    </source>
</evidence>
<dbReference type="Proteomes" id="UP000023152">
    <property type="component" value="Unassembled WGS sequence"/>
</dbReference>
<keyword evidence="2 6" id="KW-0812">Transmembrane</keyword>
<keyword evidence="9" id="KW-1185">Reference proteome</keyword>
<reference evidence="8 9" key="1">
    <citation type="journal article" date="2013" name="Curr. Biol.">
        <title>The Genome of the Foraminiferan Reticulomyxa filosa.</title>
        <authorList>
            <person name="Glockner G."/>
            <person name="Hulsmann N."/>
            <person name="Schleicher M."/>
            <person name="Noegel A.A."/>
            <person name="Eichinger L."/>
            <person name="Gallinger C."/>
            <person name="Pawlowski J."/>
            <person name="Sierra R."/>
            <person name="Euteneuer U."/>
            <person name="Pillet L."/>
            <person name="Moustafa A."/>
            <person name="Platzer M."/>
            <person name="Groth M."/>
            <person name="Szafranski K."/>
            <person name="Schliwa M."/>
        </authorList>
    </citation>
    <scope>NUCLEOTIDE SEQUENCE [LARGE SCALE GENOMIC DNA]</scope>
</reference>
<feature type="domain" description="Anoctamin transmembrane" evidence="7">
    <location>
        <begin position="15"/>
        <end position="235"/>
    </location>
</feature>
<comment type="subcellular location">
    <subcellularLocation>
        <location evidence="1">Membrane</location>
        <topology evidence="1">Multi-pass membrane protein</topology>
    </subcellularLocation>
</comment>
<accession>X6P4H9</accession>
<gene>
    <name evidence="8" type="ORF">RFI_04618</name>
</gene>
<evidence type="ECO:0000256" key="5">
    <source>
        <dbReference type="SAM" id="MobiDB-lite"/>
    </source>
</evidence>
<evidence type="ECO:0000256" key="2">
    <source>
        <dbReference type="ARBA" id="ARBA00022692"/>
    </source>
</evidence>
<dbReference type="EMBL" id="ASPP01004160">
    <property type="protein sequence ID" value="ETO32502.1"/>
    <property type="molecule type" value="Genomic_DNA"/>
</dbReference>
<proteinExistence type="predicted"/>
<comment type="caution">
    <text evidence="8">The sequence shown here is derived from an EMBL/GenBank/DDBJ whole genome shotgun (WGS) entry which is preliminary data.</text>
</comment>
<evidence type="ECO:0000313" key="9">
    <source>
        <dbReference type="Proteomes" id="UP000023152"/>
    </source>
</evidence>
<feature type="transmembrane region" description="Helical" evidence="6">
    <location>
        <begin position="200"/>
        <end position="221"/>
    </location>
</feature>
<name>X6P4H9_RETFI</name>
<dbReference type="AlphaFoldDB" id="X6P4H9"/>
<feature type="transmembrane region" description="Helical" evidence="6">
    <location>
        <begin position="160"/>
        <end position="179"/>
    </location>
</feature>
<dbReference type="OrthoDB" id="296386at2759"/>
<evidence type="ECO:0000313" key="8">
    <source>
        <dbReference type="EMBL" id="ETO32502.1"/>
    </source>
</evidence>
<dbReference type="InterPro" id="IPR049452">
    <property type="entry name" value="Anoctamin_TM"/>
</dbReference>